<feature type="domain" description="O-methyltransferase C-terminal" evidence="2">
    <location>
        <begin position="218"/>
        <end position="380"/>
    </location>
</feature>
<name>A0A0F4Z046_RASE3</name>
<evidence type="ECO:0000259" key="3">
    <source>
        <dbReference type="Pfam" id="PF07883"/>
    </source>
</evidence>
<dbReference type="OrthoDB" id="4124983at2759"/>
<evidence type="ECO:0000313" key="4">
    <source>
        <dbReference type="EMBL" id="KKA23238.1"/>
    </source>
</evidence>
<organism evidence="4 5">
    <name type="scientific">Rasamsonia emersonii (strain ATCC 16479 / CBS 393.64 / IMI 116815)</name>
    <dbReference type="NCBI Taxonomy" id="1408163"/>
    <lineage>
        <taxon>Eukaryota</taxon>
        <taxon>Fungi</taxon>
        <taxon>Dikarya</taxon>
        <taxon>Ascomycota</taxon>
        <taxon>Pezizomycotina</taxon>
        <taxon>Eurotiomycetes</taxon>
        <taxon>Eurotiomycetidae</taxon>
        <taxon>Eurotiales</taxon>
        <taxon>Trichocomaceae</taxon>
        <taxon>Rasamsonia</taxon>
    </lineage>
</organism>
<evidence type="ECO:0000256" key="1">
    <source>
        <dbReference type="SAM" id="MobiDB-lite"/>
    </source>
</evidence>
<dbReference type="GO" id="GO:0008171">
    <property type="term" value="F:O-methyltransferase activity"/>
    <property type="evidence" value="ECO:0007669"/>
    <property type="project" value="InterPro"/>
</dbReference>
<feature type="domain" description="Cupin type-2" evidence="3">
    <location>
        <begin position="589"/>
        <end position="636"/>
    </location>
</feature>
<evidence type="ECO:0000259" key="2">
    <source>
        <dbReference type="Pfam" id="PF00891"/>
    </source>
</evidence>
<sequence>MAQSEPVTLLSLAGEIFYETYNLIKQLRRDGIAEPSLEVGATSAVWTTHTGAIERARSTIWGLTKQLTKLLDGPHGFLHEYVSSNWDQGALYTLLESGVLEKIPLDEEVHGVHVSELAAKSGIPEDKLLCILRLNACEDIVREVSEGVFAHTAISEQLVRDPKFRAFIGFHWGKPMYDWHRAHPDKAKRFQLAMEGVSQTLDPGNALFHDWFTTNTKGDARPLVIEIGGGDGPVSRFLAGEFPALSFEVQDASEALLAKGRQSLPSELQGRIQFQHHELFAPQEQKLPGRSTGKALIYIIRNILWNLPDEKCIRLLQTFVPVMANNQNAVVLVNELLSPAPGTFAPHVEKAYRRRDVTLTTMHNVKQRREGEWRALFEKASPEFSVNLTAGFTSHSSRGLWELRWAGGNRDALALDLSPARVECQLTRTPIPSVRPRDIPFLSFYIHSQPNESVESVRMSEIRPGEQSSCGLSHAMSVRIQRDEEVLFYCLFFKSAACESNMDAATYEYAKTLHIHHFKPDEVPWRRLGQYLYRIVEDGSNTQYRLAAIESLLPPRSKGPVFHFHEMHDEGFFVIVSLYAFLIMLSTDIYLQKGTVRFHSPGRPDIDAKAGDMVTVPIRLPHRFSNPFDEEAVFVNTITPGFFVRYFEYLEELIGEGTELTEEVNRAALLRFATVPLGKAALTQLEEPVLAETNGNENGNEAEEDASKDDSKDVSNGDAATPKDGANEDGAGSKDVPKDGLTGNTNGNAAASKEASNADANDHAGGHADADANADADTPQPVGVQD</sequence>
<dbReference type="GO" id="GO:0032259">
    <property type="term" value="P:methylation"/>
    <property type="evidence" value="ECO:0007669"/>
    <property type="project" value="UniProtKB-KW"/>
</dbReference>
<dbReference type="InterPro" id="IPR011051">
    <property type="entry name" value="RmlC_Cupin_sf"/>
</dbReference>
<dbReference type="EMBL" id="LASV01000107">
    <property type="protein sequence ID" value="KKA23238.1"/>
    <property type="molecule type" value="Genomic_DNA"/>
</dbReference>
<dbReference type="Gene3D" id="1.10.10.10">
    <property type="entry name" value="Winged helix-like DNA-binding domain superfamily/Winged helix DNA-binding domain"/>
    <property type="match status" value="1"/>
</dbReference>
<dbReference type="InterPro" id="IPR014710">
    <property type="entry name" value="RmlC-like_jellyroll"/>
</dbReference>
<dbReference type="Proteomes" id="UP000053958">
    <property type="component" value="Unassembled WGS sequence"/>
</dbReference>
<dbReference type="SUPFAM" id="SSF46785">
    <property type="entry name" value="Winged helix' DNA-binding domain"/>
    <property type="match status" value="1"/>
</dbReference>
<proteinExistence type="predicted"/>
<keyword evidence="4" id="KW-0808">Transferase</keyword>
<dbReference type="Pfam" id="PF07883">
    <property type="entry name" value="Cupin_2"/>
    <property type="match status" value="1"/>
</dbReference>
<dbReference type="SUPFAM" id="SSF53335">
    <property type="entry name" value="S-adenosyl-L-methionine-dependent methyltransferases"/>
    <property type="match status" value="1"/>
</dbReference>
<dbReference type="InterPro" id="IPR029063">
    <property type="entry name" value="SAM-dependent_MTases_sf"/>
</dbReference>
<feature type="region of interest" description="Disordered" evidence="1">
    <location>
        <begin position="686"/>
        <end position="786"/>
    </location>
</feature>
<dbReference type="Gene3D" id="3.40.50.150">
    <property type="entry name" value="Vaccinia Virus protein VP39"/>
    <property type="match status" value="1"/>
</dbReference>
<protein>
    <submittedName>
        <fullName evidence="4">O-methyltransferase</fullName>
    </submittedName>
</protein>
<feature type="compositionally biased region" description="Low complexity" evidence="1">
    <location>
        <begin position="746"/>
        <end position="759"/>
    </location>
</feature>
<dbReference type="PANTHER" id="PTHR43712:SF12">
    <property type="entry name" value="STERIGMATOCYSTIN 8-O-METHYLTRANSFERASE"/>
    <property type="match status" value="1"/>
</dbReference>
<gene>
    <name evidence="4" type="ORF">T310_2731</name>
</gene>
<dbReference type="SUPFAM" id="SSF51182">
    <property type="entry name" value="RmlC-like cupins"/>
    <property type="match status" value="1"/>
</dbReference>
<evidence type="ECO:0000313" key="5">
    <source>
        <dbReference type="Proteomes" id="UP000053958"/>
    </source>
</evidence>
<dbReference type="RefSeq" id="XP_013329850.1">
    <property type="nucleotide sequence ID" value="XM_013474396.1"/>
</dbReference>
<dbReference type="GeneID" id="25315082"/>
<feature type="compositionally biased region" description="Basic and acidic residues" evidence="1">
    <location>
        <begin position="760"/>
        <end position="770"/>
    </location>
</feature>
<comment type="caution">
    <text evidence="4">The sequence shown here is derived from an EMBL/GenBank/DDBJ whole genome shotgun (WGS) entry which is preliminary data.</text>
</comment>
<reference evidence="4 5" key="1">
    <citation type="submission" date="2015-04" db="EMBL/GenBank/DDBJ databases">
        <authorList>
            <person name="Heijne W.H."/>
            <person name="Fedorova N.D."/>
            <person name="Nierman W.C."/>
            <person name="Vollebregt A.W."/>
            <person name="Zhao Z."/>
            <person name="Wu L."/>
            <person name="Kumar M."/>
            <person name="Stam H."/>
            <person name="van den Berg M.A."/>
            <person name="Pel H.J."/>
        </authorList>
    </citation>
    <scope>NUCLEOTIDE SEQUENCE [LARGE SCALE GENOMIC DNA]</scope>
    <source>
        <strain evidence="4 5">CBS 393.64</strain>
    </source>
</reference>
<dbReference type="Gene3D" id="2.60.120.10">
    <property type="entry name" value="Jelly Rolls"/>
    <property type="match status" value="2"/>
</dbReference>
<accession>A0A0F4Z046</accession>
<dbReference type="PANTHER" id="PTHR43712">
    <property type="entry name" value="PUTATIVE (AFU_ORTHOLOGUE AFUA_4G14580)-RELATED"/>
    <property type="match status" value="1"/>
</dbReference>
<dbReference type="AlphaFoldDB" id="A0A0F4Z046"/>
<dbReference type="Pfam" id="PF00891">
    <property type="entry name" value="Methyltransf_2"/>
    <property type="match status" value="1"/>
</dbReference>
<dbReference type="InterPro" id="IPR001077">
    <property type="entry name" value="COMT_C"/>
</dbReference>
<dbReference type="InterPro" id="IPR036388">
    <property type="entry name" value="WH-like_DNA-bd_sf"/>
</dbReference>
<dbReference type="InterPro" id="IPR036390">
    <property type="entry name" value="WH_DNA-bd_sf"/>
</dbReference>
<dbReference type="InterPro" id="IPR013096">
    <property type="entry name" value="Cupin_2"/>
</dbReference>
<keyword evidence="4" id="KW-0489">Methyltransferase</keyword>
<keyword evidence="5" id="KW-1185">Reference proteome</keyword>